<dbReference type="InterPro" id="IPR010985">
    <property type="entry name" value="Ribbon_hlx_hlx"/>
</dbReference>
<evidence type="ECO:0000313" key="3">
    <source>
        <dbReference type="Proteomes" id="UP001183390"/>
    </source>
</evidence>
<evidence type="ECO:0000313" key="2">
    <source>
        <dbReference type="EMBL" id="MDT0328070.1"/>
    </source>
</evidence>
<proteinExistence type="predicted"/>
<dbReference type="SUPFAM" id="SSF47598">
    <property type="entry name" value="Ribbon-helix-helix"/>
    <property type="match status" value="1"/>
</dbReference>
<gene>
    <name evidence="2" type="ORF">RM479_06550</name>
</gene>
<organism evidence="2 3">
    <name type="scientific">Nocardiopsis lambiniae</name>
    <dbReference type="NCBI Taxonomy" id="3075539"/>
    <lineage>
        <taxon>Bacteria</taxon>
        <taxon>Bacillati</taxon>
        <taxon>Actinomycetota</taxon>
        <taxon>Actinomycetes</taxon>
        <taxon>Streptosporangiales</taxon>
        <taxon>Nocardiopsidaceae</taxon>
        <taxon>Nocardiopsis</taxon>
    </lineage>
</organism>
<dbReference type="RefSeq" id="WP_311510810.1">
    <property type="nucleotide sequence ID" value="NZ_JAVREP010000003.1"/>
</dbReference>
<dbReference type="Proteomes" id="UP001183390">
    <property type="component" value="Unassembled WGS sequence"/>
</dbReference>
<feature type="domain" description="Antitoxin FitA-like ribbon-helix-helix" evidence="1">
    <location>
        <begin position="3"/>
        <end position="40"/>
    </location>
</feature>
<name>A0ABU2M7E4_9ACTN</name>
<reference evidence="3" key="1">
    <citation type="submission" date="2023-07" db="EMBL/GenBank/DDBJ databases">
        <title>30 novel species of actinomycetes from the DSMZ collection.</title>
        <authorList>
            <person name="Nouioui I."/>
        </authorList>
    </citation>
    <scope>NUCLEOTIDE SEQUENCE [LARGE SCALE GENOMIC DNA]</scope>
    <source>
        <strain evidence="3">DSM 44743</strain>
    </source>
</reference>
<comment type="caution">
    <text evidence="2">The sequence shown here is derived from an EMBL/GenBank/DDBJ whole genome shotgun (WGS) entry which is preliminary data.</text>
</comment>
<accession>A0ABU2M7E4</accession>
<sequence length="76" mass="8272">MTALTIRDMPEEVVREMKIRAAKAGQSLQAYARTVLTREVSKPTLAEAVEAARRTARSDVTVSDVLSAIDEGRAGR</sequence>
<evidence type="ECO:0000259" key="1">
    <source>
        <dbReference type="Pfam" id="PF22513"/>
    </source>
</evidence>
<protein>
    <submittedName>
        <fullName evidence="2">Antitoxin</fullName>
    </submittedName>
</protein>
<keyword evidence="3" id="KW-1185">Reference proteome</keyword>
<dbReference type="EMBL" id="JAVREP010000003">
    <property type="protein sequence ID" value="MDT0328070.1"/>
    <property type="molecule type" value="Genomic_DNA"/>
</dbReference>
<dbReference type="Pfam" id="PF22513">
    <property type="entry name" value="FitA-like_RHH"/>
    <property type="match status" value="1"/>
</dbReference>
<dbReference type="InterPro" id="IPR053853">
    <property type="entry name" value="FitA-like_RHH"/>
</dbReference>